<dbReference type="EMBL" id="MQVM01000008">
    <property type="protein sequence ID" value="ONH74906.1"/>
    <property type="molecule type" value="Genomic_DNA"/>
</dbReference>
<feature type="compositionally biased region" description="Basic residues" evidence="1">
    <location>
        <begin position="812"/>
        <end position="822"/>
    </location>
</feature>
<keyword evidence="4" id="KW-0396">Initiation factor</keyword>
<organism evidence="4 5">
    <name type="scientific">Pichia kudriavzevii</name>
    <name type="common">Yeast</name>
    <name type="synonym">Issatchenkia orientalis</name>
    <dbReference type="NCBI Taxonomy" id="4909"/>
    <lineage>
        <taxon>Eukaryota</taxon>
        <taxon>Fungi</taxon>
        <taxon>Dikarya</taxon>
        <taxon>Ascomycota</taxon>
        <taxon>Saccharomycotina</taxon>
        <taxon>Pichiomycetes</taxon>
        <taxon>Pichiales</taxon>
        <taxon>Pichiaceae</taxon>
        <taxon>Pichia</taxon>
    </lineage>
</organism>
<dbReference type="Pfam" id="PF10214">
    <property type="entry name" value="Rrn6_beta-prop"/>
    <property type="match status" value="1"/>
</dbReference>
<evidence type="ECO:0000313" key="6">
    <source>
        <dbReference type="Proteomes" id="UP000249293"/>
    </source>
</evidence>
<keyword evidence="6" id="KW-1185">Reference proteome</keyword>
<dbReference type="VEuPathDB" id="FungiDB:C5L36_0B03490"/>
<feature type="compositionally biased region" description="Acidic residues" evidence="1">
    <location>
        <begin position="124"/>
        <end position="139"/>
    </location>
</feature>
<accession>A0A1V2LNJ3</accession>
<evidence type="ECO:0000259" key="2">
    <source>
        <dbReference type="Pfam" id="PF10214"/>
    </source>
</evidence>
<dbReference type="AlphaFoldDB" id="A0A1V2LNJ3"/>
<dbReference type="GO" id="GO:0003743">
    <property type="term" value="F:translation initiation factor activity"/>
    <property type="evidence" value="ECO:0007669"/>
    <property type="project" value="UniProtKB-KW"/>
</dbReference>
<reference evidence="5" key="1">
    <citation type="journal article" date="2017" name="Genome Announc.">
        <title>Genome sequences of Cyberlindnera fabianii 65, Pichia kudriavzevii 129, and Saccharomyces cerevisiae 131 isolated from fermented masau fruits in Zimbabwe.</title>
        <authorList>
            <person name="van Rijswijck I.M.H."/>
            <person name="Derks M.F.L."/>
            <person name="Abee T."/>
            <person name="de Ridder D."/>
            <person name="Smid E.J."/>
        </authorList>
    </citation>
    <scope>NUCLEOTIDE SEQUENCE [LARGE SCALE GENOMIC DNA]</scope>
    <source>
        <strain evidence="5">129</strain>
    </source>
</reference>
<dbReference type="PANTHER" id="PTHR28221:SF2">
    <property type="entry name" value="RNA POLYMERASE I-SPECIFIC TRANSCRIPTION INITIATION FACTOR RRN6"/>
    <property type="match status" value="1"/>
</dbReference>
<feature type="compositionally biased region" description="Polar residues" evidence="1">
    <location>
        <begin position="799"/>
        <end position="811"/>
    </location>
</feature>
<keyword evidence="4" id="KW-0648">Protein biosynthesis</keyword>
<protein>
    <submittedName>
        <fullName evidence="4">RNA polymerase I-specific transcription initiation factor RRN6</fullName>
    </submittedName>
</protein>
<reference evidence="4" key="2">
    <citation type="submission" date="2017-01" db="EMBL/GenBank/DDBJ databases">
        <authorList>
            <person name="Mah S.A."/>
            <person name="Swanson W.J."/>
            <person name="Moy G.W."/>
            <person name="Vacquier V.D."/>
        </authorList>
    </citation>
    <scope>NUCLEOTIDE SEQUENCE [LARGE SCALE GENOMIC DNA]</scope>
    <source>
        <strain evidence="4">129</strain>
    </source>
</reference>
<feature type="region of interest" description="Disordered" evidence="1">
    <location>
        <begin position="53"/>
        <end position="175"/>
    </location>
</feature>
<dbReference type="GO" id="GO:0070860">
    <property type="term" value="C:RNA polymerase I core factor complex"/>
    <property type="evidence" value="ECO:0007669"/>
    <property type="project" value="TreeGrafter"/>
</dbReference>
<feature type="region of interest" description="Disordered" evidence="1">
    <location>
        <begin position="750"/>
        <end position="822"/>
    </location>
</feature>
<dbReference type="STRING" id="4909.A0A1V2LNJ3"/>
<name>A0A1V2LNJ3_PICKU</name>
<proteinExistence type="predicted"/>
<dbReference type="GO" id="GO:0001179">
    <property type="term" value="F:RNA polymerase I general transcription initiation factor binding"/>
    <property type="evidence" value="ECO:0007669"/>
    <property type="project" value="TreeGrafter"/>
</dbReference>
<gene>
    <name evidence="4" type="ORF">BOH78_2179</name>
    <name evidence="3" type="ORF">C5L36_0B03490</name>
</gene>
<feature type="compositionally biased region" description="Low complexity" evidence="1">
    <location>
        <begin position="777"/>
        <end position="798"/>
    </location>
</feature>
<dbReference type="Proteomes" id="UP000249293">
    <property type="component" value="Chromosome 2"/>
</dbReference>
<dbReference type="Proteomes" id="UP000189274">
    <property type="component" value="Unassembled WGS sequence"/>
</dbReference>
<dbReference type="PANTHER" id="PTHR28221">
    <property type="entry name" value="RNA POLYMERASE I-SPECIFIC TRANSCRIPTION INITIATION FACTOR RRN6"/>
    <property type="match status" value="1"/>
</dbReference>
<evidence type="ECO:0000313" key="5">
    <source>
        <dbReference type="Proteomes" id="UP000189274"/>
    </source>
</evidence>
<feature type="domain" description="RRN6 beta-propeller" evidence="2">
    <location>
        <begin position="226"/>
        <end position="459"/>
    </location>
</feature>
<dbReference type="InterPro" id="IPR019350">
    <property type="entry name" value="RNA_pol_I-sp_TIF_RRN6-like"/>
</dbReference>
<dbReference type="OrthoDB" id="4090074at2759"/>
<evidence type="ECO:0000313" key="3">
    <source>
        <dbReference type="EMBL" id="AWU75098.1"/>
    </source>
</evidence>
<dbReference type="InterPro" id="IPR048535">
    <property type="entry name" value="RRN6_beta-prop"/>
</dbReference>
<evidence type="ECO:0000313" key="4">
    <source>
        <dbReference type="EMBL" id="ONH74906.1"/>
    </source>
</evidence>
<sequence>MLPYVPNIGISETYGTITRASLSVHPTLHWETSIAKAKTKKLTTSSKQILFAPKLEEPLERDKSQEAKDRMQKKLEREQSKIDEMEKRRTLSSFESSGLYDPTLSTLMPYIRDDNNDADGNSGNDDDEGEEEEEDGDEDVVTHDKSDTDDSSGDSSSEGEQQGKNNESENTKKPKLKKTFRLKKTDFFDPNISTQVQFFYLRKKLHVLFVLEDKVLTFGTMSKKFRFCKSIKLKSYIKCIQMVQINDGLALSLVRTNDDVYLLKCLYREKSLIVTKVFSFTRDDTWAGLADVKIHVGDTLKLCIIDNIGKFQIWETTGIGKTDFKKLNNRWDSIYQPQELSNFKRIVWVNENRLFFYSRSQVFNYELQTDELILKVNGGTWTRFLDLVKCNNELYFFLTTKEFIVVDVREGSFMKLLSWKHYWNDQDTSMFMNVLNGEDTKLCVVTSKHTGINFVVEFNPKTFQFVNQPYHFFTTNQDPAISITFNFEASQLVALQKTAGNVVSFLKVEYGNGNENVRIDDSNNTRFAKFKFPFFQENHYKILDGEPVQSKTEKPAEITARIYDNLETFLDTQSTAQISLIQLIEELRIPRNTKNVIKIVQHMIKNDNHNDTLIKINKSCYKKGFNVTGEYANEDTLNNQLDQITEFINSNISDENSSEVIFYLFLSSIEIWKTKQSMKMEETKREYASYFNDLPHEYREMIDSFEEDFYAVGINESEDESTYSNPRSSNIFSVPSVSISQVVPTVSVSQPKQKIVPKKKSKIAPKGSIFSSPIRNSTQPSQPLESSQPSQQSQLLTQKFSQPQFGISQSKGPKKKRRRTGF</sequence>
<feature type="compositionally biased region" description="Basic and acidic residues" evidence="1">
    <location>
        <begin position="54"/>
        <end position="89"/>
    </location>
</feature>
<dbReference type="GO" id="GO:0042790">
    <property type="term" value="P:nucleolar large rRNA transcription by RNA polymerase I"/>
    <property type="evidence" value="ECO:0007669"/>
    <property type="project" value="TreeGrafter"/>
</dbReference>
<dbReference type="EMBL" id="CP028774">
    <property type="protein sequence ID" value="AWU75098.1"/>
    <property type="molecule type" value="Genomic_DNA"/>
</dbReference>
<dbReference type="GO" id="GO:0001163">
    <property type="term" value="F:RNA polymerase I transcription regulatory region sequence-specific DNA binding"/>
    <property type="evidence" value="ECO:0007669"/>
    <property type="project" value="TreeGrafter"/>
</dbReference>
<evidence type="ECO:0000256" key="1">
    <source>
        <dbReference type="SAM" id="MobiDB-lite"/>
    </source>
</evidence>
<feature type="compositionally biased region" description="Low complexity" evidence="1">
    <location>
        <begin position="153"/>
        <end position="164"/>
    </location>
</feature>
<reference evidence="3 6" key="3">
    <citation type="submission" date="2018-06" db="EMBL/GenBank/DDBJ databases">
        <title>Population genomics shows no distinction between pathogenic Candida krusei and environmental Pichia kudriavzevii: One species, four names.</title>
        <authorList>
            <person name="Douglass A.P."/>
            <person name="Offei B."/>
            <person name="Braun-Galleani S."/>
            <person name="Coughlan A.Y."/>
            <person name="Martos A."/>
            <person name="Ortiz-Merino R.A."/>
            <person name="Byrne K.P."/>
            <person name="Wolfe K.H."/>
        </authorList>
    </citation>
    <scope>NUCLEOTIDE SEQUENCE [LARGE SCALE GENOMIC DNA]</scope>
    <source>
        <strain evidence="3 6">CBS573</strain>
    </source>
</reference>